<feature type="non-terminal residue" evidence="1">
    <location>
        <position position="192"/>
    </location>
</feature>
<keyword evidence="2" id="KW-1185">Reference proteome</keyword>
<protein>
    <submittedName>
        <fullName evidence="1">IS1380 family transposase</fullName>
    </submittedName>
</protein>
<evidence type="ECO:0000313" key="1">
    <source>
        <dbReference type="EMBL" id="MFD1050975.1"/>
    </source>
</evidence>
<proteinExistence type="predicted"/>
<comment type="caution">
    <text evidence="1">The sequence shown here is derived from an EMBL/GenBank/DDBJ whole genome shotgun (WGS) entry which is preliminary data.</text>
</comment>
<dbReference type="EMBL" id="JBHTIS010003235">
    <property type="protein sequence ID" value="MFD1050975.1"/>
    <property type="molecule type" value="Genomic_DNA"/>
</dbReference>
<name>A0ABW3MN96_9PSEU</name>
<gene>
    <name evidence="1" type="ORF">ACFQ1S_38330</name>
</gene>
<reference evidence="2" key="1">
    <citation type="journal article" date="2019" name="Int. J. Syst. Evol. Microbiol.">
        <title>The Global Catalogue of Microorganisms (GCM) 10K type strain sequencing project: providing services to taxonomists for standard genome sequencing and annotation.</title>
        <authorList>
            <consortium name="The Broad Institute Genomics Platform"/>
            <consortium name="The Broad Institute Genome Sequencing Center for Infectious Disease"/>
            <person name="Wu L."/>
            <person name="Ma J."/>
        </authorList>
    </citation>
    <scope>NUCLEOTIDE SEQUENCE [LARGE SCALE GENOMIC DNA]</scope>
    <source>
        <strain evidence="2">JCM 31486</strain>
    </source>
</reference>
<evidence type="ECO:0000313" key="2">
    <source>
        <dbReference type="Proteomes" id="UP001597045"/>
    </source>
</evidence>
<organism evidence="1 2">
    <name type="scientific">Kibdelosporangium lantanae</name>
    <dbReference type="NCBI Taxonomy" id="1497396"/>
    <lineage>
        <taxon>Bacteria</taxon>
        <taxon>Bacillati</taxon>
        <taxon>Actinomycetota</taxon>
        <taxon>Actinomycetes</taxon>
        <taxon>Pseudonocardiales</taxon>
        <taxon>Pseudonocardiaceae</taxon>
        <taxon>Kibdelosporangium</taxon>
    </lineage>
</organism>
<accession>A0ABW3MN96</accession>
<dbReference type="Proteomes" id="UP001597045">
    <property type="component" value="Unassembled WGS sequence"/>
</dbReference>
<sequence length="192" mass="20358">MSVRFDDPNLVSYAGLVPVMRLAETVGLDELVVDRVRLGVSTGAHPDRKITSIVAGMIAGADCIDDLDLLRHGGMAGVFTAIPVPSTLGSFLRSFCWGDTRALESVARRSLARLTAVAPLLPGADQIAYVDLDSLLRRTFDTTKQGAGFGHTKVGGYSVRLRGLSPLVATISHADRGTGDRGHQVARRFGSG</sequence>